<evidence type="ECO:0000313" key="1">
    <source>
        <dbReference type="EMBL" id="KAJ8677895.1"/>
    </source>
</evidence>
<gene>
    <name evidence="1" type="ORF">QAD02_013682</name>
</gene>
<proteinExistence type="predicted"/>
<evidence type="ECO:0000313" key="2">
    <source>
        <dbReference type="Proteomes" id="UP001239111"/>
    </source>
</evidence>
<accession>A0ACC2P7X8</accession>
<dbReference type="EMBL" id="CM056742">
    <property type="protein sequence ID" value="KAJ8677895.1"/>
    <property type="molecule type" value="Genomic_DNA"/>
</dbReference>
<name>A0ACC2P7X8_9HYME</name>
<protein>
    <submittedName>
        <fullName evidence="1">Uncharacterized protein</fullName>
    </submittedName>
</protein>
<keyword evidence="2" id="KW-1185">Reference proteome</keyword>
<dbReference type="Proteomes" id="UP001239111">
    <property type="component" value="Chromosome 2"/>
</dbReference>
<organism evidence="1 2">
    <name type="scientific">Eretmocerus hayati</name>
    <dbReference type="NCBI Taxonomy" id="131215"/>
    <lineage>
        <taxon>Eukaryota</taxon>
        <taxon>Metazoa</taxon>
        <taxon>Ecdysozoa</taxon>
        <taxon>Arthropoda</taxon>
        <taxon>Hexapoda</taxon>
        <taxon>Insecta</taxon>
        <taxon>Pterygota</taxon>
        <taxon>Neoptera</taxon>
        <taxon>Endopterygota</taxon>
        <taxon>Hymenoptera</taxon>
        <taxon>Apocrita</taxon>
        <taxon>Proctotrupomorpha</taxon>
        <taxon>Chalcidoidea</taxon>
        <taxon>Aphelinidae</taxon>
        <taxon>Aphelininae</taxon>
        <taxon>Eretmocerus</taxon>
    </lineage>
</organism>
<reference evidence="1" key="1">
    <citation type="submission" date="2023-04" db="EMBL/GenBank/DDBJ databases">
        <title>A chromosome-level genome assembly of the parasitoid wasp Eretmocerus hayati.</title>
        <authorList>
            <person name="Zhong Y."/>
            <person name="Liu S."/>
            <person name="Liu Y."/>
        </authorList>
    </citation>
    <scope>NUCLEOTIDE SEQUENCE</scope>
    <source>
        <strain evidence="1">ZJU_SS_LIU_2023</strain>
    </source>
</reference>
<comment type="caution">
    <text evidence="1">The sequence shown here is derived from an EMBL/GenBank/DDBJ whole genome shotgun (WGS) entry which is preliminary data.</text>
</comment>
<sequence length="251" mass="28962">MDVNSSCNKDMEMDDFKWIWWMEYIHRMWGRLIGFTFVLPASYFWFRGALQPAIKRRLLLLGVLIGFQGLMGWHMVKSGLEDQFNEPSDVPRVSQYRLAAHLSLALLIYAGLLHISLNQLLSTENRLELCSHAATSPSQLRGLRQFQICARMSKVLIFLTAISGAFVAGLDAGLIYNSFPKMSNQWIPDDIVMFHPVWKNFTENPSLVQLDHRILVSWSIVKDSPWSIDHRVNIPIPYQPYDRSSTHSNHK</sequence>